<dbReference type="AlphaFoldDB" id="D3TQ64"/>
<name>D3TQ64_GLOMM</name>
<reference evidence="1" key="2">
    <citation type="submission" date="2010-01" db="EMBL/GenBank/DDBJ databases">
        <authorList>
            <consortium name="International Glossina Genome Initiative"/>
            <person name="da Silva J."/>
            <person name="Ribeiro J.M.C."/>
            <person name="Abbeele J.V."/>
            <person name="Attardo G."/>
            <person name="Hao Z."/>
            <person name="Haines L.R."/>
            <person name="Soares M.B."/>
            <person name="Berriman M."/>
            <person name="Aksoy S."/>
            <person name="Lehane M.J."/>
        </authorList>
    </citation>
    <scope>NUCLEOTIDE SEQUENCE</scope>
    <source>
        <tissue evidence="1">Salivary gland</tissue>
    </source>
</reference>
<evidence type="ECO:0000313" key="1">
    <source>
        <dbReference type="EMBL" id="ADD19842.1"/>
    </source>
</evidence>
<accession>D3TQ64</accession>
<dbReference type="EMBL" id="EZ423566">
    <property type="protein sequence ID" value="ADD19842.1"/>
    <property type="molecule type" value="mRNA"/>
</dbReference>
<reference evidence="1" key="1">
    <citation type="journal article" date="2010" name="BMC Genomics">
        <title>An insight into the sialome of Glossina morsitans morsitans.</title>
        <authorList>
            <person name="Alves-Silva J."/>
            <person name="Ribeiro J.M."/>
            <person name="Van Den Abbeele J."/>
            <person name="Attardo G."/>
            <person name="Hao Z."/>
            <person name="Haines L.R."/>
            <person name="Soares M.B."/>
            <person name="Berriman M."/>
            <person name="Aksoy S."/>
            <person name="Lehane M.J."/>
        </authorList>
    </citation>
    <scope>NUCLEOTIDE SEQUENCE</scope>
    <source>
        <tissue evidence="1">Salivary gland</tissue>
    </source>
</reference>
<proteinExistence type="evidence at transcript level"/>
<protein>
    <submittedName>
        <fullName evidence="1">Merallothionein</fullName>
    </submittedName>
</protein>
<sequence>MDCPCGPGCKCATQQTGKCGCGTGCKCGSANK</sequence>
<organism evidence="1">
    <name type="scientific">Glossina morsitans morsitans</name>
    <name type="common">Savannah tsetse fly</name>
    <dbReference type="NCBI Taxonomy" id="37546"/>
    <lineage>
        <taxon>Eukaryota</taxon>
        <taxon>Metazoa</taxon>
        <taxon>Ecdysozoa</taxon>
        <taxon>Arthropoda</taxon>
        <taxon>Hexapoda</taxon>
        <taxon>Insecta</taxon>
        <taxon>Pterygota</taxon>
        <taxon>Neoptera</taxon>
        <taxon>Endopterygota</taxon>
        <taxon>Diptera</taxon>
        <taxon>Brachycera</taxon>
        <taxon>Muscomorpha</taxon>
        <taxon>Hippoboscoidea</taxon>
        <taxon>Glossinidae</taxon>
        <taxon>Glossina</taxon>
    </lineage>
</organism>